<keyword evidence="6" id="KW-1185">Reference proteome</keyword>
<organism evidence="5 6">
    <name type="scientific">Panicum miliaceum</name>
    <name type="common">Proso millet</name>
    <name type="synonym">Broomcorn millet</name>
    <dbReference type="NCBI Taxonomy" id="4540"/>
    <lineage>
        <taxon>Eukaryota</taxon>
        <taxon>Viridiplantae</taxon>
        <taxon>Streptophyta</taxon>
        <taxon>Embryophyta</taxon>
        <taxon>Tracheophyta</taxon>
        <taxon>Spermatophyta</taxon>
        <taxon>Magnoliopsida</taxon>
        <taxon>Liliopsida</taxon>
        <taxon>Poales</taxon>
        <taxon>Poaceae</taxon>
        <taxon>PACMAD clade</taxon>
        <taxon>Panicoideae</taxon>
        <taxon>Panicodae</taxon>
        <taxon>Paniceae</taxon>
        <taxon>Panicinae</taxon>
        <taxon>Panicum</taxon>
        <taxon>Panicum sect. Panicum</taxon>
    </lineage>
</organism>
<reference evidence="6" key="1">
    <citation type="journal article" date="2019" name="Nat. Commun.">
        <title>The genome of broomcorn millet.</title>
        <authorList>
            <person name="Zou C."/>
            <person name="Miki D."/>
            <person name="Li D."/>
            <person name="Tang Q."/>
            <person name="Xiao L."/>
            <person name="Rajput S."/>
            <person name="Deng P."/>
            <person name="Jia W."/>
            <person name="Huang R."/>
            <person name="Zhang M."/>
            <person name="Sun Y."/>
            <person name="Hu J."/>
            <person name="Fu X."/>
            <person name="Schnable P.S."/>
            <person name="Li F."/>
            <person name="Zhang H."/>
            <person name="Feng B."/>
            <person name="Zhu X."/>
            <person name="Liu R."/>
            <person name="Schnable J.C."/>
            <person name="Zhu J.-K."/>
            <person name="Zhang H."/>
        </authorList>
    </citation>
    <scope>NUCLEOTIDE SEQUENCE [LARGE SCALE GENOMIC DNA]</scope>
</reference>
<dbReference type="GO" id="GO:1990904">
    <property type="term" value="C:ribonucleoprotein complex"/>
    <property type="evidence" value="ECO:0007669"/>
    <property type="project" value="UniProtKB-KW"/>
</dbReference>
<dbReference type="OrthoDB" id="441444at2759"/>
<dbReference type="AlphaFoldDB" id="A0A3L6RZP7"/>
<keyword evidence="3" id="KW-0687">Ribonucleoprotein</keyword>
<dbReference type="Gene3D" id="1.10.287.10">
    <property type="entry name" value="S15/NS1, RNA-binding"/>
    <property type="match status" value="1"/>
</dbReference>
<dbReference type="PANTHER" id="PTHR47546">
    <property type="entry name" value="S15/NS1, RNA-BINDING PROTEIN"/>
    <property type="match status" value="1"/>
</dbReference>
<dbReference type="GO" id="GO:0003735">
    <property type="term" value="F:structural constituent of ribosome"/>
    <property type="evidence" value="ECO:0007669"/>
    <property type="project" value="InterPro"/>
</dbReference>
<evidence type="ECO:0000256" key="3">
    <source>
        <dbReference type="ARBA" id="ARBA00023274"/>
    </source>
</evidence>
<feature type="compositionally biased region" description="Low complexity" evidence="4">
    <location>
        <begin position="73"/>
        <end position="91"/>
    </location>
</feature>
<evidence type="ECO:0000313" key="6">
    <source>
        <dbReference type="Proteomes" id="UP000275267"/>
    </source>
</evidence>
<feature type="region of interest" description="Disordered" evidence="4">
    <location>
        <begin position="377"/>
        <end position="404"/>
    </location>
</feature>
<name>A0A3L6RZP7_PANMI</name>
<feature type="region of interest" description="Disordered" evidence="4">
    <location>
        <begin position="1"/>
        <end position="176"/>
    </location>
</feature>
<gene>
    <name evidence="5" type="ORF">C2845_PM09G04480</name>
</gene>
<feature type="compositionally biased region" description="Low complexity" evidence="4">
    <location>
        <begin position="108"/>
        <end position="119"/>
    </location>
</feature>
<comment type="caution">
    <text evidence="5">The sequence shown here is derived from an EMBL/GenBank/DDBJ whole genome shotgun (WGS) entry which is preliminary data.</text>
</comment>
<protein>
    <submittedName>
        <fullName evidence="5">Translation initiation factor IF-2-like</fullName>
    </submittedName>
</protein>
<dbReference type="Proteomes" id="UP000275267">
    <property type="component" value="Unassembled WGS sequence"/>
</dbReference>
<dbReference type="GO" id="GO:0003743">
    <property type="term" value="F:translation initiation factor activity"/>
    <property type="evidence" value="ECO:0007669"/>
    <property type="project" value="UniProtKB-KW"/>
</dbReference>
<sequence>MALLRARIRRDPILPRHFSSSPPFPPPPSEPAPADPPPRSPFADVRDRLSSTSTASAPPIDDLRRKLRHFAKSHPSTSATHPPSSSSPGPSFLDVFSSAPSSPLAPNRSSPTPTPTRTPLDFGALRDRLKRPGSGAGGLPAPGASKFDWKSSLSPQRRRPAGAEASLGRDAGQKPEFLRQYSYDDLGKRLGDLRPAGAGKDGKEWFSLEELSARLGRLREVEKEERERGPMAGMGIGALQEALQAHALHTKDQKNAGGAPSMSALMSFGGQMVQGKPQEELMERYFHPDHLSSAEKMKLELKRVRDKFKMSENDCGSARVQGASDIGYLFRNFEDKHSRKGLQDMVQRRKKYLKYLRRTDWVSYCLVLKSLGLRDVPEYKSPDYKSKSNTKSKTKRKSKRKMKA</sequence>
<dbReference type="GO" id="GO:0005840">
    <property type="term" value="C:ribosome"/>
    <property type="evidence" value="ECO:0007669"/>
    <property type="project" value="UniProtKB-KW"/>
</dbReference>
<dbReference type="STRING" id="4540.A0A3L6RZP7"/>
<feature type="compositionally biased region" description="Basic residues" evidence="4">
    <location>
        <begin position="388"/>
        <end position="404"/>
    </location>
</feature>
<evidence type="ECO:0000256" key="1">
    <source>
        <dbReference type="ARBA" id="ARBA00008434"/>
    </source>
</evidence>
<dbReference type="InterPro" id="IPR009068">
    <property type="entry name" value="uS15_NS1_RNA-bd_sf"/>
</dbReference>
<dbReference type="Pfam" id="PF00312">
    <property type="entry name" value="Ribosomal_S15"/>
    <property type="match status" value="1"/>
</dbReference>
<comment type="similarity">
    <text evidence="1">Belongs to the universal ribosomal protein uS15 family.</text>
</comment>
<keyword evidence="2" id="KW-0689">Ribosomal protein</keyword>
<feature type="compositionally biased region" description="Basic and acidic residues" evidence="4">
    <location>
        <begin position="377"/>
        <end position="386"/>
    </location>
</feature>
<evidence type="ECO:0000256" key="2">
    <source>
        <dbReference type="ARBA" id="ARBA00022980"/>
    </source>
</evidence>
<evidence type="ECO:0000313" key="5">
    <source>
        <dbReference type="EMBL" id="RLN12374.1"/>
    </source>
</evidence>
<dbReference type="PANTHER" id="PTHR47546:SF3">
    <property type="entry name" value="30S RIBOSOMAL PROTEIN S15, CHLOROPLASTIC"/>
    <property type="match status" value="1"/>
</dbReference>
<dbReference type="SUPFAM" id="SSF47060">
    <property type="entry name" value="S15/NS1 RNA-binding domain"/>
    <property type="match status" value="1"/>
</dbReference>
<proteinExistence type="inferred from homology"/>
<feature type="compositionally biased region" description="Pro residues" evidence="4">
    <location>
        <begin position="22"/>
        <end position="40"/>
    </location>
</feature>
<dbReference type="InterPro" id="IPR000589">
    <property type="entry name" value="Ribosomal_uS15"/>
</dbReference>
<evidence type="ECO:0000256" key="4">
    <source>
        <dbReference type="SAM" id="MobiDB-lite"/>
    </source>
</evidence>
<dbReference type="EMBL" id="PQIB02000006">
    <property type="protein sequence ID" value="RLN12374.1"/>
    <property type="molecule type" value="Genomic_DNA"/>
</dbReference>
<accession>A0A3L6RZP7</accession>
<dbReference type="SMART" id="SM01387">
    <property type="entry name" value="Ribosomal_S15"/>
    <property type="match status" value="1"/>
</dbReference>
<dbReference type="CDD" id="cd00353">
    <property type="entry name" value="Ribosomal_S15p_S13e"/>
    <property type="match status" value="1"/>
</dbReference>